<name>A0A9P7EH55_9AGAM</name>
<gene>
    <name evidence="2" type="ORF">BJ212DRAFT_1340533</name>
</gene>
<accession>A0A9P7EH55</accession>
<dbReference type="RefSeq" id="XP_041195785.1">
    <property type="nucleotide sequence ID" value="XM_041335110.1"/>
</dbReference>
<dbReference type="Proteomes" id="UP000807769">
    <property type="component" value="Unassembled WGS sequence"/>
</dbReference>
<sequence>TRHMHQRQPTISMQPPHPLTPQPSSHIHFPPGRLALPSNGCFHPLPPARPRHTAIGRADTQDG</sequence>
<dbReference type="GeneID" id="64629127"/>
<evidence type="ECO:0000256" key="1">
    <source>
        <dbReference type="SAM" id="MobiDB-lite"/>
    </source>
</evidence>
<feature type="region of interest" description="Disordered" evidence="1">
    <location>
        <begin position="1"/>
        <end position="63"/>
    </location>
</feature>
<reference evidence="2" key="1">
    <citation type="journal article" date="2020" name="New Phytol.">
        <title>Comparative genomics reveals dynamic genome evolution in host specialist ectomycorrhizal fungi.</title>
        <authorList>
            <person name="Lofgren L.A."/>
            <person name="Nguyen N.H."/>
            <person name="Vilgalys R."/>
            <person name="Ruytinx J."/>
            <person name="Liao H.L."/>
            <person name="Branco S."/>
            <person name="Kuo A."/>
            <person name="LaButti K."/>
            <person name="Lipzen A."/>
            <person name="Andreopoulos W."/>
            <person name="Pangilinan J."/>
            <person name="Riley R."/>
            <person name="Hundley H."/>
            <person name="Na H."/>
            <person name="Barry K."/>
            <person name="Grigoriev I.V."/>
            <person name="Stajich J.E."/>
            <person name="Kennedy P.G."/>
        </authorList>
    </citation>
    <scope>NUCLEOTIDE SEQUENCE</scope>
    <source>
        <strain evidence="2">MN1</strain>
    </source>
</reference>
<evidence type="ECO:0000313" key="3">
    <source>
        <dbReference type="Proteomes" id="UP000807769"/>
    </source>
</evidence>
<proteinExistence type="predicted"/>
<feature type="non-terminal residue" evidence="2">
    <location>
        <position position="1"/>
    </location>
</feature>
<dbReference type="EMBL" id="JABBWG010000008">
    <property type="protein sequence ID" value="KAG1820514.1"/>
    <property type="molecule type" value="Genomic_DNA"/>
</dbReference>
<keyword evidence="3" id="KW-1185">Reference proteome</keyword>
<protein>
    <submittedName>
        <fullName evidence="2">Uncharacterized protein</fullName>
    </submittedName>
</protein>
<dbReference type="AlphaFoldDB" id="A0A9P7EH55"/>
<comment type="caution">
    <text evidence="2">The sequence shown here is derived from an EMBL/GenBank/DDBJ whole genome shotgun (WGS) entry which is preliminary data.</text>
</comment>
<evidence type="ECO:0000313" key="2">
    <source>
        <dbReference type="EMBL" id="KAG1820514.1"/>
    </source>
</evidence>
<organism evidence="2 3">
    <name type="scientific">Suillus subaureus</name>
    <dbReference type="NCBI Taxonomy" id="48587"/>
    <lineage>
        <taxon>Eukaryota</taxon>
        <taxon>Fungi</taxon>
        <taxon>Dikarya</taxon>
        <taxon>Basidiomycota</taxon>
        <taxon>Agaricomycotina</taxon>
        <taxon>Agaricomycetes</taxon>
        <taxon>Agaricomycetidae</taxon>
        <taxon>Boletales</taxon>
        <taxon>Suillineae</taxon>
        <taxon>Suillaceae</taxon>
        <taxon>Suillus</taxon>
    </lineage>
</organism>